<keyword evidence="6" id="KW-1185">Reference proteome</keyword>
<name>A0A0P0F4H0_AZOBR</name>
<evidence type="ECO:0000259" key="2">
    <source>
        <dbReference type="Pfam" id="PF12850"/>
    </source>
</evidence>
<comment type="similarity">
    <text evidence="1">Belongs to the metallophosphoesterase superfamily. YfcE family.</text>
</comment>
<reference evidence="4 5" key="1">
    <citation type="submission" date="2018-09" db="EMBL/GenBank/DDBJ databases">
        <title>Whole genome based analysis of evolution and adaptive divergence in Indian and Brazilian strains of Azospirillum brasilense.</title>
        <authorList>
            <person name="Singh C."/>
            <person name="Tripathi A.K."/>
        </authorList>
    </citation>
    <scope>NUCLEOTIDE SEQUENCE [LARGE SCALE GENOMIC DNA]</scope>
    <source>
        <strain evidence="4 5">MTCC4038</strain>
    </source>
</reference>
<proteinExistence type="inferred from homology"/>
<evidence type="ECO:0000256" key="1">
    <source>
        <dbReference type="ARBA" id="ARBA00008950"/>
    </source>
</evidence>
<gene>
    <name evidence="4" type="ORF">D3868_11365</name>
    <name evidence="3" type="ORF">SIM66_18400</name>
</gene>
<dbReference type="Proteomes" id="UP001277471">
    <property type="component" value="Unassembled WGS sequence"/>
</dbReference>
<dbReference type="KEGG" id="abf:AMK58_03270"/>
<organism evidence="4 5">
    <name type="scientific">Azospirillum brasilense</name>
    <dbReference type="NCBI Taxonomy" id="192"/>
    <lineage>
        <taxon>Bacteria</taxon>
        <taxon>Pseudomonadati</taxon>
        <taxon>Pseudomonadota</taxon>
        <taxon>Alphaproteobacteria</taxon>
        <taxon>Rhodospirillales</taxon>
        <taxon>Azospirillaceae</taxon>
        <taxon>Azospirillum</taxon>
    </lineage>
</organism>
<dbReference type="Proteomes" id="UP000298774">
    <property type="component" value="Chromosome"/>
</dbReference>
<accession>A0A0P0F4H0</accession>
<evidence type="ECO:0000313" key="4">
    <source>
        <dbReference type="EMBL" id="QCO09584.1"/>
    </source>
</evidence>
<dbReference type="Gene3D" id="3.60.21.10">
    <property type="match status" value="1"/>
</dbReference>
<protein>
    <submittedName>
        <fullName evidence="3 4">Metallophosphoesterase</fullName>
    </submittedName>
</protein>
<dbReference type="AlphaFoldDB" id="A0A0P0F4H0"/>
<sequence>MAVFFTSDTHFGHTGALSRFRRPFASVAEMDEAMAANWNATVGPDDVVWHLGDFALHRKPDAMEALLERLHGTKHLITGNNDGPATLALPGWASVQPYAEFPLGERRLVLCHYAFRTWNGMYKGALNLHGHSHGQLKGMPRQFDVGVDVWSFRPVTVEQILASRQRARNRE</sequence>
<dbReference type="Pfam" id="PF12850">
    <property type="entry name" value="Metallophos_2"/>
    <property type="match status" value="1"/>
</dbReference>
<evidence type="ECO:0000313" key="3">
    <source>
        <dbReference type="EMBL" id="MDX5953150.1"/>
    </source>
</evidence>
<evidence type="ECO:0000313" key="6">
    <source>
        <dbReference type="Proteomes" id="UP001277471"/>
    </source>
</evidence>
<reference evidence="3 6" key="2">
    <citation type="submission" date="2023-11" db="EMBL/GenBank/DDBJ databases">
        <title>MicrobeMod: A computational toolkit for identifying prokaryotic methylation and restriction-modification with nanopore sequencing.</title>
        <authorList>
            <person name="Crits-Christoph A."/>
            <person name="Kang S.C."/>
            <person name="Lee H."/>
            <person name="Ostrov N."/>
        </authorList>
    </citation>
    <scope>NUCLEOTIDE SEQUENCE [LARGE SCALE GENOMIC DNA]</scope>
    <source>
        <strain evidence="3 6">ATCC 29145</strain>
    </source>
</reference>
<dbReference type="InterPro" id="IPR024654">
    <property type="entry name" value="Calcineurin-like_PHP_lpxH"/>
</dbReference>
<dbReference type="InterPro" id="IPR029052">
    <property type="entry name" value="Metallo-depent_PP-like"/>
</dbReference>
<feature type="domain" description="Calcineurin-like phosphoesterase" evidence="2">
    <location>
        <begin position="1"/>
        <end position="133"/>
    </location>
</feature>
<dbReference type="RefSeq" id="WP_035675611.1">
    <property type="nucleotide sequence ID" value="NZ_CP012914.1"/>
</dbReference>
<evidence type="ECO:0000313" key="5">
    <source>
        <dbReference type="Proteomes" id="UP000298774"/>
    </source>
</evidence>
<dbReference type="CDD" id="cd07390">
    <property type="entry name" value="MPP_AQ1575"/>
    <property type="match status" value="1"/>
</dbReference>
<dbReference type="SUPFAM" id="SSF56300">
    <property type="entry name" value="Metallo-dependent phosphatases"/>
    <property type="match status" value="1"/>
</dbReference>
<dbReference type="GeneID" id="56450351"/>
<dbReference type="EMBL" id="CP032339">
    <property type="protein sequence ID" value="QCO09584.1"/>
    <property type="molecule type" value="Genomic_DNA"/>
</dbReference>
<dbReference type="EMBL" id="JAWXYC010000004">
    <property type="protein sequence ID" value="MDX5953150.1"/>
    <property type="molecule type" value="Genomic_DNA"/>
</dbReference>